<evidence type="ECO:0000313" key="3">
    <source>
        <dbReference type="Proteomes" id="UP000663836"/>
    </source>
</evidence>
<dbReference type="Pfam" id="PF26215">
    <property type="entry name" value="HTH_animal"/>
    <property type="match status" value="1"/>
</dbReference>
<feature type="domain" description="Helix-turn-helix" evidence="1">
    <location>
        <begin position="332"/>
        <end position="391"/>
    </location>
</feature>
<name>A0A820CFZ0_9BILA</name>
<organism evidence="2 3">
    <name type="scientific">Rotaria sordida</name>
    <dbReference type="NCBI Taxonomy" id="392033"/>
    <lineage>
        <taxon>Eukaryota</taxon>
        <taxon>Metazoa</taxon>
        <taxon>Spiralia</taxon>
        <taxon>Gnathifera</taxon>
        <taxon>Rotifera</taxon>
        <taxon>Eurotatoria</taxon>
        <taxon>Bdelloidea</taxon>
        <taxon>Philodinida</taxon>
        <taxon>Philodinidae</taxon>
        <taxon>Rotaria</taxon>
    </lineage>
</organism>
<dbReference type="PANTHER" id="PTHR21301:SF10">
    <property type="entry name" value="REVERSE TRANSCRIPTASE DOMAIN-CONTAINING PROTEIN"/>
    <property type="match status" value="1"/>
</dbReference>
<comment type="caution">
    <text evidence="2">The sequence shown here is derived from an EMBL/GenBank/DDBJ whole genome shotgun (WGS) entry which is preliminary data.</text>
</comment>
<dbReference type="PANTHER" id="PTHR21301">
    <property type="entry name" value="REVERSE TRANSCRIPTASE"/>
    <property type="match status" value="1"/>
</dbReference>
<proteinExistence type="predicted"/>
<accession>A0A820CFZ0</accession>
<dbReference type="Proteomes" id="UP000663836">
    <property type="component" value="Unassembled WGS sequence"/>
</dbReference>
<dbReference type="InterPro" id="IPR058912">
    <property type="entry name" value="HTH_animal"/>
</dbReference>
<protein>
    <recommendedName>
        <fullName evidence="1">Helix-turn-helix domain-containing protein</fullName>
    </recommendedName>
</protein>
<reference evidence="2" key="1">
    <citation type="submission" date="2021-02" db="EMBL/GenBank/DDBJ databases">
        <authorList>
            <person name="Nowell W R."/>
        </authorList>
    </citation>
    <scope>NUCLEOTIDE SEQUENCE</scope>
</reference>
<sequence>MNTFYVGNIADFETKADRYLTRSEDYEVLININNETNEKTLDISIKEMIDSMNSLLEKLKTHKAIKDDLYQQLIADPKKVKIPYLYFLPNISNENDISLVPIITSRSSATWKIGKYLNQLLQPFADKNLHSTTFADGTDFIRKLNHYANTERRLRPTTLFCTIKITNFYTLDEHQNMLDVIGYFLHDDLATNKLESLTIQTIRNLLYLFLYNNIFYYKDNIYKCTKGSPNTMALTETLSNIYLSVWQKKILKEIDRNIEFFGRYKDQIFFTWNKSSALELETFIENIREKHQNVRFQKFISTNVQFLNASIENRQGQLYSQVHYDSNKPRYTLPYLSGHSKSAHSDWLRTALIRALCYCTSVDDFQQERIALELTYFINGYSLLFVETHIKHFFNYFHAQTMRYSRIQNSYDKFRQQWFKFVEQLYELSEQLEKFNNNGRLIQFNYIYDFGPRCRSNREFYRLWYHYFQKHPTLSEENSKVILTTKHFHSLNTLFAIDKPPHTTVQQ</sequence>
<dbReference type="EMBL" id="CAJOBD010016662">
    <property type="protein sequence ID" value="CAF4217022.1"/>
    <property type="molecule type" value="Genomic_DNA"/>
</dbReference>
<gene>
    <name evidence="2" type="ORF">JBS370_LOCUS37265</name>
</gene>
<evidence type="ECO:0000259" key="1">
    <source>
        <dbReference type="Pfam" id="PF26215"/>
    </source>
</evidence>
<evidence type="ECO:0000313" key="2">
    <source>
        <dbReference type="EMBL" id="CAF4217022.1"/>
    </source>
</evidence>
<dbReference type="AlphaFoldDB" id="A0A820CFZ0"/>